<gene>
    <name evidence="1" type="ORF">HPB47_003425</name>
</gene>
<dbReference type="EMBL" id="JABSTQ010010494">
    <property type="protein sequence ID" value="KAG0420563.1"/>
    <property type="molecule type" value="Genomic_DNA"/>
</dbReference>
<proteinExistence type="predicted"/>
<keyword evidence="2" id="KW-1185">Reference proteome</keyword>
<name>A0AC60PJK4_IXOPE</name>
<organism evidence="1 2">
    <name type="scientific">Ixodes persulcatus</name>
    <name type="common">Taiga tick</name>
    <dbReference type="NCBI Taxonomy" id="34615"/>
    <lineage>
        <taxon>Eukaryota</taxon>
        <taxon>Metazoa</taxon>
        <taxon>Ecdysozoa</taxon>
        <taxon>Arthropoda</taxon>
        <taxon>Chelicerata</taxon>
        <taxon>Arachnida</taxon>
        <taxon>Acari</taxon>
        <taxon>Parasitiformes</taxon>
        <taxon>Ixodida</taxon>
        <taxon>Ixodoidea</taxon>
        <taxon>Ixodidae</taxon>
        <taxon>Ixodinae</taxon>
        <taxon>Ixodes</taxon>
    </lineage>
</organism>
<feature type="non-terminal residue" evidence="1">
    <location>
        <position position="127"/>
    </location>
</feature>
<reference evidence="1 2" key="1">
    <citation type="journal article" date="2020" name="Cell">
        <title>Large-Scale Comparative Analyses of Tick Genomes Elucidate Their Genetic Diversity and Vector Capacities.</title>
        <authorList>
            <consortium name="Tick Genome and Microbiome Consortium (TIGMIC)"/>
            <person name="Jia N."/>
            <person name="Wang J."/>
            <person name="Shi W."/>
            <person name="Du L."/>
            <person name="Sun Y."/>
            <person name="Zhan W."/>
            <person name="Jiang J.F."/>
            <person name="Wang Q."/>
            <person name="Zhang B."/>
            <person name="Ji P."/>
            <person name="Bell-Sakyi L."/>
            <person name="Cui X.M."/>
            <person name="Yuan T.T."/>
            <person name="Jiang B.G."/>
            <person name="Yang W.F."/>
            <person name="Lam T.T."/>
            <person name="Chang Q.C."/>
            <person name="Ding S.J."/>
            <person name="Wang X.J."/>
            <person name="Zhu J.G."/>
            <person name="Ruan X.D."/>
            <person name="Zhao L."/>
            <person name="Wei J.T."/>
            <person name="Ye R.Z."/>
            <person name="Que T.C."/>
            <person name="Du C.H."/>
            <person name="Zhou Y.H."/>
            <person name="Cheng J.X."/>
            <person name="Dai P.F."/>
            <person name="Guo W.B."/>
            <person name="Han X.H."/>
            <person name="Huang E.J."/>
            <person name="Li L.F."/>
            <person name="Wei W."/>
            <person name="Gao Y.C."/>
            <person name="Liu J.Z."/>
            <person name="Shao H.Z."/>
            <person name="Wang X."/>
            <person name="Wang C.C."/>
            <person name="Yang T.C."/>
            <person name="Huo Q.B."/>
            <person name="Li W."/>
            <person name="Chen H.Y."/>
            <person name="Chen S.E."/>
            <person name="Zhou L.G."/>
            <person name="Ni X.B."/>
            <person name="Tian J.H."/>
            <person name="Sheng Y."/>
            <person name="Liu T."/>
            <person name="Pan Y.S."/>
            <person name="Xia L.Y."/>
            <person name="Li J."/>
            <person name="Zhao F."/>
            <person name="Cao W.C."/>
        </authorList>
    </citation>
    <scope>NUCLEOTIDE SEQUENCE [LARGE SCALE GENOMIC DNA]</scope>
    <source>
        <strain evidence="1">Iper-2018</strain>
    </source>
</reference>
<accession>A0AC60PJK4</accession>
<evidence type="ECO:0000313" key="2">
    <source>
        <dbReference type="Proteomes" id="UP000805193"/>
    </source>
</evidence>
<sequence>MLRKDTELARQFRVPVQGVKGPLALATIPNFDPVWGFTVNYMNYVLLGVARQLTETPMASSNSNKAFYIETLLNQLVGQVLGLYEEASMTFNVNQLTHLCSTVRHMGPLWANSAFRSEDGNGRLPRQ</sequence>
<protein>
    <submittedName>
        <fullName evidence="1">Uncharacterized protein</fullName>
    </submittedName>
</protein>
<dbReference type="Proteomes" id="UP000805193">
    <property type="component" value="Unassembled WGS sequence"/>
</dbReference>
<comment type="caution">
    <text evidence="1">The sequence shown here is derived from an EMBL/GenBank/DDBJ whole genome shotgun (WGS) entry which is preliminary data.</text>
</comment>
<evidence type="ECO:0000313" key="1">
    <source>
        <dbReference type="EMBL" id="KAG0420563.1"/>
    </source>
</evidence>